<sequence length="346" mass="35646">MLTLQNRFPAGSGYLAACTQGLPTHETVAAGRADLERWAAGASTPADYDDAVRRARASFARLAGVSVEAVAIGSQVSVLAALVAASVPDGATVLCADGDFASMVAPFHAQAHRGVSVRSAPLEALADAVDERTWLVAFSLVQSATGEIADADALLAACARTGTRTFADLTQALGWLPVDASRFDATVTHAYKWLCAPRGSAFLTVGGRMLDALNPVQAGWFAGEDPWSSCYGPLAAPASSARRFDVSPAWPVWPGTAAALSLFDELDAADVHAHATGLAAAFADGLGVDAGGSAIVSWPDREGTALAALTAAGLRASGRAGRARVAFHLWNSPDDVRTALHALGRR</sequence>
<reference evidence="2 3" key="1">
    <citation type="submission" date="2020-08" db="EMBL/GenBank/DDBJ databases">
        <title>Sequencing the genomes of 1000 actinobacteria strains.</title>
        <authorList>
            <person name="Klenk H.-P."/>
        </authorList>
    </citation>
    <scope>NUCLEOTIDE SEQUENCE [LARGE SCALE GENOMIC DNA]</scope>
    <source>
        <strain evidence="2 3">DSM 20146</strain>
    </source>
</reference>
<dbReference type="SUPFAM" id="SSF53383">
    <property type="entry name" value="PLP-dependent transferases"/>
    <property type="match status" value="1"/>
</dbReference>
<dbReference type="Gene3D" id="3.90.1150.10">
    <property type="entry name" value="Aspartate Aminotransferase, domain 1"/>
    <property type="match status" value="1"/>
</dbReference>
<comment type="caution">
    <text evidence="2">The sequence shown here is derived from an EMBL/GenBank/DDBJ whole genome shotgun (WGS) entry which is preliminary data.</text>
</comment>
<dbReference type="InterPro" id="IPR015421">
    <property type="entry name" value="PyrdxlP-dep_Trfase_major"/>
</dbReference>
<evidence type="ECO:0000313" key="2">
    <source>
        <dbReference type="EMBL" id="MBB2966052.1"/>
    </source>
</evidence>
<dbReference type="Pfam" id="PF00266">
    <property type="entry name" value="Aminotran_5"/>
    <property type="match status" value="1"/>
</dbReference>
<name>A0A7W4YI43_LEIAQ</name>
<keyword evidence="3" id="KW-1185">Reference proteome</keyword>
<dbReference type="GO" id="GO:0016829">
    <property type="term" value="F:lyase activity"/>
    <property type="evidence" value="ECO:0007669"/>
    <property type="project" value="UniProtKB-KW"/>
</dbReference>
<evidence type="ECO:0000313" key="3">
    <source>
        <dbReference type="Proteomes" id="UP000538196"/>
    </source>
</evidence>
<evidence type="ECO:0000259" key="1">
    <source>
        <dbReference type="Pfam" id="PF00266"/>
    </source>
</evidence>
<dbReference type="Proteomes" id="UP000538196">
    <property type="component" value="Unassembled WGS sequence"/>
</dbReference>
<feature type="domain" description="Aminotransferase class V" evidence="1">
    <location>
        <begin position="74"/>
        <end position="286"/>
    </location>
</feature>
<protein>
    <submittedName>
        <fullName evidence="2">Selenocysteine lyase/cysteine desulfurase</fullName>
    </submittedName>
</protein>
<proteinExistence type="predicted"/>
<organism evidence="2 3">
    <name type="scientific">Leifsonia aquatica</name>
    <name type="common">Corynebacterium aquaticum</name>
    <dbReference type="NCBI Taxonomy" id="144185"/>
    <lineage>
        <taxon>Bacteria</taxon>
        <taxon>Bacillati</taxon>
        <taxon>Actinomycetota</taxon>
        <taxon>Actinomycetes</taxon>
        <taxon>Micrococcales</taxon>
        <taxon>Microbacteriaceae</taxon>
        <taxon>Leifsonia</taxon>
    </lineage>
</organism>
<dbReference type="InterPro" id="IPR015422">
    <property type="entry name" value="PyrdxlP-dep_Trfase_small"/>
</dbReference>
<dbReference type="RefSeq" id="WP_183428184.1">
    <property type="nucleotide sequence ID" value="NZ_JACHVP010000001.1"/>
</dbReference>
<dbReference type="AlphaFoldDB" id="A0A7W4YI43"/>
<gene>
    <name evidence="2" type="ORF">FHX33_000784</name>
</gene>
<accession>A0A7W4YI43</accession>
<dbReference type="InterPro" id="IPR015424">
    <property type="entry name" value="PyrdxlP-dep_Trfase"/>
</dbReference>
<keyword evidence="2" id="KW-0456">Lyase</keyword>
<dbReference type="Gene3D" id="3.40.640.10">
    <property type="entry name" value="Type I PLP-dependent aspartate aminotransferase-like (Major domain)"/>
    <property type="match status" value="1"/>
</dbReference>
<dbReference type="PANTHER" id="PTHR43586:SF21">
    <property type="entry name" value="PYRIDOXAL PHOSPHATE (PLP)-DEPENDENT ASPARTATE AMINOTRANSFERASE SUPERFAMILY"/>
    <property type="match status" value="1"/>
</dbReference>
<dbReference type="PANTHER" id="PTHR43586">
    <property type="entry name" value="CYSTEINE DESULFURASE"/>
    <property type="match status" value="1"/>
</dbReference>
<dbReference type="InterPro" id="IPR000192">
    <property type="entry name" value="Aminotrans_V_dom"/>
</dbReference>
<dbReference type="EMBL" id="JACHVP010000001">
    <property type="protein sequence ID" value="MBB2966052.1"/>
    <property type="molecule type" value="Genomic_DNA"/>
</dbReference>